<reference evidence="2 3" key="1">
    <citation type="journal article" date="2024" name="J Genomics">
        <title>Draft genome sequencing and assembly of Favolaschia claudopus CIRM-BRFM 2984 isolated from oak limbs.</title>
        <authorList>
            <person name="Navarro D."/>
            <person name="Drula E."/>
            <person name="Chaduli D."/>
            <person name="Cazenave R."/>
            <person name="Ahrendt S."/>
            <person name="Wang J."/>
            <person name="Lipzen A."/>
            <person name="Daum C."/>
            <person name="Barry K."/>
            <person name="Grigoriev I.V."/>
            <person name="Favel A."/>
            <person name="Rosso M.N."/>
            <person name="Martin F."/>
        </authorList>
    </citation>
    <scope>NUCLEOTIDE SEQUENCE [LARGE SCALE GENOMIC DNA]</scope>
    <source>
        <strain evidence="2 3">CIRM-BRFM 2984</strain>
    </source>
</reference>
<organism evidence="2 3">
    <name type="scientific">Favolaschia claudopus</name>
    <dbReference type="NCBI Taxonomy" id="2862362"/>
    <lineage>
        <taxon>Eukaryota</taxon>
        <taxon>Fungi</taxon>
        <taxon>Dikarya</taxon>
        <taxon>Basidiomycota</taxon>
        <taxon>Agaricomycotina</taxon>
        <taxon>Agaricomycetes</taxon>
        <taxon>Agaricomycetidae</taxon>
        <taxon>Agaricales</taxon>
        <taxon>Marasmiineae</taxon>
        <taxon>Mycenaceae</taxon>
        <taxon>Favolaschia</taxon>
    </lineage>
</organism>
<name>A0AAW0AHY4_9AGAR</name>
<evidence type="ECO:0000256" key="1">
    <source>
        <dbReference type="SAM" id="MobiDB-lite"/>
    </source>
</evidence>
<dbReference type="Proteomes" id="UP001362999">
    <property type="component" value="Unassembled WGS sequence"/>
</dbReference>
<dbReference type="AlphaFoldDB" id="A0AAW0AHY4"/>
<dbReference type="EMBL" id="JAWWNJ010000065">
    <property type="protein sequence ID" value="KAK7012381.1"/>
    <property type="molecule type" value="Genomic_DNA"/>
</dbReference>
<sequence length="155" mass="16747">MSGQRLFTPLLLRNCPPLASTFLVVPRTWRPLRPTSSHSVKLLLVYRRPRLPVFTAYGATPLPSSAATVYASPALTLFSAGIPHSTAQYRPRSHAADAIRGSVSGSPPPPAHHRGDRGGAAHPGNISQVAERSSTLPINCVRLDIPRRGHFYLVS</sequence>
<gene>
    <name evidence="2" type="ORF">R3P38DRAFT_3209650</name>
</gene>
<keyword evidence="3" id="KW-1185">Reference proteome</keyword>
<accession>A0AAW0AHY4</accession>
<evidence type="ECO:0000313" key="3">
    <source>
        <dbReference type="Proteomes" id="UP001362999"/>
    </source>
</evidence>
<feature type="region of interest" description="Disordered" evidence="1">
    <location>
        <begin position="93"/>
        <end position="125"/>
    </location>
</feature>
<comment type="caution">
    <text evidence="2">The sequence shown here is derived from an EMBL/GenBank/DDBJ whole genome shotgun (WGS) entry which is preliminary data.</text>
</comment>
<evidence type="ECO:0000313" key="2">
    <source>
        <dbReference type="EMBL" id="KAK7012381.1"/>
    </source>
</evidence>
<protein>
    <submittedName>
        <fullName evidence="2">Uncharacterized protein</fullName>
    </submittedName>
</protein>
<proteinExistence type="predicted"/>